<proteinExistence type="predicted"/>
<dbReference type="NCBIfam" id="NF001911">
    <property type="entry name" value="PRK00685.1"/>
    <property type="match status" value="1"/>
</dbReference>
<sequence>MMNFTFYGQSCFLIEINHKKFLFDPFITGNELAKNIDINSIEADYILVSHGHGDHTADLIPIAQRTGALVISNFEIITWLQQQGITNVHPMNFGSYTFEFGTLTYMQALHSSSFPDGSYAGAAGGFILASPHHNFYYSGDTSLMLDMQLVPHYARIDTAILPIGGNFTMNPRDAVKASDFIQCNNIIGVHFDTFGYIKIDHAAAADLFKEVGKTLLIPEIGHSYNL</sequence>
<feature type="domain" description="Metallo-beta-lactamase" evidence="1">
    <location>
        <begin position="8"/>
        <end position="190"/>
    </location>
</feature>
<evidence type="ECO:0000313" key="2">
    <source>
        <dbReference type="EMBL" id="SDC03385.1"/>
    </source>
</evidence>
<name>A0A1G6IBJ9_NIADE</name>
<dbReference type="SMART" id="SM00849">
    <property type="entry name" value="Lactamase_B"/>
    <property type="match status" value="1"/>
</dbReference>
<protein>
    <submittedName>
        <fullName evidence="2">L-ascorbate metabolism protein UlaG, beta-lactamase superfamily</fullName>
    </submittedName>
</protein>
<dbReference type="RefSeq" id="WP_245729049.1">
    <property type="nucleotide sequence ID" value="NZ_FMZO01000001.1"/>
</dbReference>
<dbReference type="AlphaFoldDB" id="A0A1G6IBJ9"/>
<dbReference type="Pfam" id="PF12706">
    <property type="entry name" value="Lactamase_B_2"/>
    <property type="match status" value="1"/>
</dbReference>
<dbReference type="InterPro" id="IPR001279">
    <property type="entry name" value="Metallo-B-lactamas"/>
</dbReference>
<organism evidence="2 3">
    <name type="scientific">Niabella drilacis (strain DSM 25811 / CCM 8410 / CCUG 62505 / LMG 26954 / E90)</name>
    <dbReference type="NCBI Taxonomy" id="1285928"/>
    <lineage>
        <taxon>Bacteria</taxon>
        <taxon>Pseudomonadati</taxon>
        <taxon>Bacteroidota</taxon>
        <taxon>Chitinophagia</taxon>
        <taxon>Chitinophagales</taxon>
        <taxon>Chitinophagaceae</taxon>
        <taxon>Niabella</taxon>
    </lineage>
</organism>
<accession>A0A1G6IBJ9</accession>
<dbReference type="Gene3D" id="3.60.15.10">
    <property type="entry name" value="Ribonuclease Z/Hydroxyacylglutathione hydrolase-like"/>
    <property type="match status" value="1"/>
</dbReference>
<dbReference type="SUPFAM" id="SSF56281">
    <property type="entry name" value="Metallo-hydrolase/oxidoreductase"/>
    <property type="match status" value="1"/>
</dbReference>
<dbReference type="STRING" id="1285928.SAMN04487894_101151"/>
<dbReference type="PANTHER" id="PTHR43546">
    <property type="entry name" value="UPF0173 METAL-DEPENDENT HYDROLASE MJ1163-RELATED"/>
    <property type="match status" value="1"/>
</dbReference>
<dbReference type="InterPro" id="IPR050114">
    <property type="entry name" value="UPF0173_UPF0282_UlaG_hydrolase"/>
</dbReference>
<evidence type="ECO:0000313" key="3">
    <source>
        <dbReference type="Proteomes" id="UP000198757"/>
    </source>
</evidence>
<dbReference type="Proteomes" id="UP000198757">
    <property type="component" value="Unassembled WGS sequence"/>
</dbReference>
<reference evidence="3" key="1">
    <citation type="submission" date="2016-10" db="EMBL/GenBank/DDBJ databases">
        <authorList>
            <person name="Varghese N."/>
            <person name="Submissions S."/>
        </authorList>
    </citation>
    <scope>NUCLEOTIDE SEQUENCE [LARGE SCALE GENOMIC DNA]</scope>
    <source>
        <strain evidence="3">DSM 25811 / CCM 8410 / LMG 26954 / E90</strain>
    </source>
</reference>
<dbReference type="EMBL" id="FMZO01000001">
    <property type="protein sequence ID" value="SDC03385.1"/>
    <property type="molecule type" value="Genomic_DNA"/>
</dbReference>
<gene>
    <name evidence="2" type="ORF">SAMN04487894_101151</name>
</gene>
<dbReference type="InterPro" id="IPR036866">
    <property type="entry name" value="RibonucZ/Hydroxyglut_hydro"/>
</dbReference>
<keyword evidence="3" id="KW-1185">Reference proteome</keyword>
<dbReference type="PANTHER" id="PTHR43546:SF3">
    <property type="entry name" value="UPF0173 METAL-DEPENDENT HYDROLASE MJ1163"/>
    <property type="match status" value="1"/>
</dbReference>
<evidence type="ECO:0000259" key="1">
    <source>
        <dbReference type="SMART" id="SM00849"/>
    </source>
</evidence>